<dbReference type="PANTHER" id="PTHR11063">
    <property type="entry name" value="GLUTAMATE SEMIALDEHYDE DEHYDROGENASE"/>
    <property type="match status" value="1"/>
</dbReference>
<protein>
    <recommendedName>
        <fullName evidence="7">Gamma-glutamyl phosphate reductase</fullName>
        <shortName evidence="7">GPR</shortName>
        <ecNumber evidence="7">1.2.1.41</ecNumber>
    </recommendedName>
    <alternativeName>
        <fullName evidence="7">Glutamate-5-semialdehyde dehydrogenase</fullName>
    </alternativeName>
    <alternativeName>
        <fullName evidence="7">Glutamyl-gamma-semialdehyde dehydrogenase</fullName>
        <shortName evidence="7">GSA dehydrogenase</shortName>
    </alternativeName>
</protein>
<organism evidence="9 10">
    <name type="scientific">Lipingzhangella rawalii</name>
    <dbReference type="NCBI Taxonomy" id="2055835"/>
    <lineage>
        <taxon>Bacteria</taxon>
        <taxon>Bacillati</taxon>
        <taxon>Actinomycetota</taxon>
        <taxon>Actinomycetes</taxon>
        <taxon>Streptosporangiales</taxon>
        <taxon>Nocardiopsidaceae</taxon>
        <taxon>Lipingzhangella</taxon>
    </lineage>
</organism>
<feature type="domain" description="Aldehyde dehydrogenase" evidence="8">
    <location>
        <begin position="4"/>
        <end position="283"/>
    </location>
</feature>
<dbReference type="NCBIfam" id="NF001221">
    <property type="entry name" value="PRK00197.1"/>
    <property type="match status" value="1"/>
</dbReference>
<dbReference type="InterPro" id="IPR016161">
    <property type="entry name" value="Ald_DH/histidinol_DH"/>
</dbReference>
<dbReference type="InterPro" id="IPR016163">
    <property type="entry name" value="Ald_DH_C"/>
</dbReference>
<comment type="pathway">
    <text evidence="1 7">Amino-acid biosynthesis; L-proline biosynthesis; L-glutamate 5-semialdehyde from L-glutamate: step 2/2.</text>
</comment>
<keyword evidence="3 7" id="KW-0641">Proline biosynthesis</keyword>
<evidence type="ECO:0000313" key="9">
    <source>
        <dbReference type="EMBL" id="MDS1272577.1"/>
    </source>
</evidence>
<dbReference type="InterPro" id="IPR000965">
    <property type="entry name" value="GPR_dom"/>
</dbReference>
<dbReference type="Gene3D" id="3.40.605.10">
    <property type="entry name" value="Aldehyde Dehydrogenase, Chain A, domain 1"/>
    <property type="match status" value="1"/>
</dbReference>
<keyword evidence="5 7" id="KW-0560">Oxidoreductase</keyword>
<dbReference type="InterPro" id="IPR012134">
    <property type="entry name" value="Glu-5-SA_DH"/>
</dbReference>
<dbReference type="EC" id="1.2.1.41" evidence="7"/>
<dbReference type="RefSeq" id="WP_310914171.1">
    <property type="nucleotide sequence ID" value="NZ_JAVLVT010000015.1"/>
</dbReference>
<sequence length="418" mass="44155">MTDTEQEVHAVAERSREAAAELAPLTRDAKDSALHAMAEALELRAAEIVSANATDVERAQADGQPQAMVDRLTLTPARVVEIAEAVREIAKLPDPVGEVVRGSSLPNGLELRQLRVPLGVVGIIYEGRPNVTADAAALCLKSGNAALLRGSSSAFTSNSAIVEVLRAALTDTAVPQDAVQLVPGSGRDSAQALMRARGLVDVLIPRGGASLIQTVVRESTVPVIETGEGNCHVYVDAAADLDKATDITVNAKTHRVSVCNAAETLLVHADIAEKFLPRVAAELIERGVVLHGDERVTPLVTTAVPATEDDWSTEYLAHDIAVRVVDSLDEAVAHIRRYSTAHTEAIVTDSQAAARRFVSRVDSAAVLVNASTRFTDGGEFGFGAEIGISTQKLHARGPMGLPEMTSTKYVVTGDGHVR</sequence>
<evidence type="ECO:0000256" key="7">
    <source>
        <dbReference type="HAMAP-Rule" id="MF_00412"/>
    </source>
</evidence>
<dbReference type="PIRSF" id="PIRSF000151">
    <property type="entry name" value="GPR"/>
    <property type="match status" value="1"/>
</dbReference>
<dbReference type="InterPro" id="IPR015590">
    <property type="entry name" value="Aldehyde_DH_dom"/>
</dbReference>
<evidence type="ECO:0000256" key="2">
    <source>
        <dbReference type="ARBA" id="ARBA00022605"/>
    </source>
</evidence>
<keyword evidence="4 7" id="KW-0521">NADP</keyword>
<dbReference type="HAMAP" id="MF_00412">
    <property type="entry name" value="ProA"/>
    <property type="match status" value="1"/>
</dbReference>
<dbReference type="SUPFAM" id="SSF53720">
    <property type="entry name" value="ALDH-like"/>
    <property type="match status" value="1"/>
</dbReference>
<evidence type="ECO:0000256" key="1">
    <source>
        <dbReference type="ARBA" id="ARBA00004985"/>
    </source>
</evidence>
<gene>
    <name evidence="7" type="primary">proA</name>
    <name evidence="9" type="ORF">RIF23_20005</name>
</gene>
<comment type="function">
    <text evidence="7">Catalyzes the NADPH-dependent reduction of L-glutamate 5-phosphate into L-glutamate 5-semialdehyde and phosphate. The product spontaneously undergoes cyclization to form 1-pyrroline-5-carboxylate.</text>
</comment>
<comment type="subcellular location">
    <subcellularLocation>
        <location evidence="7">Cytoplasm</location>
    </subcellularLocation>
</comment>
<evidence type="ECO:0000313" key="10">
    <source>
        <dbReference type="Proteomes" id="UP001250214"/>
    </source>
</evidence>
<dbReference type="NCBIfam" id="TIGR00407">
    <property type="entry name" value="proA"/>
    <property type="match status" value="1"/>
</dbReference>
<evidence type="ECO:0000256" key="3">
    <source>
        <dbReference type="ARBA" id="ARBA00022650"/>
    </source>
</evidence>
<proteinExistence type="inferred from homology"/>
<evidence type="ECO:0000256" key="4">
    <source>
        <dbReference type="ARBA" id="ARBA00022857"/>
    </source>
</evidence>
<comment type="similarity">
    <text evidence="7">Belongs to the gamma-glutamyl phosphate reductase family.</text>
</comment>
<evidence type="ECO:0000259" key="8">
    <source>
        <dbReference type="Pfam" id="PF00171"/>
    </source>
</evidence>
<dbReference type="EMBL" id="JAVLVT010000015">
    <property type="protein sequence ID" value="MDS1272577.1"/>
    <property type="molecule type" value="Genomic_DNA"/>
</dbReference>
<accession>A0ABU2HB80</accession>
<dbReference type="Gene3D" id="3.40.309.10">
    <property type="entry name" value="Aldehyde Dehydrogenase, Chain A, domain 2"/>
    <property type="match status" value="1"/>
</dbReference>
<comment type="catalytic activity">
    <reaction evidence="6 7">
        <text>L-glutamate 5-semialdehyde + phosphate + NADP(+) = L-glutamyl 5-phosphate + NADPH + H(+)</text>
        <dbReference type="Rhea" id="RHEA:19541"/>
        <dbReference type="ChEBI" id="CHEBI:15378"/>
        <dbReference type="ChEBI" id="CHEBI:43474"/>
        <dbReference type="ChEBI" id="CHEBI:57783"/>
        <dbReference type="ChEBI" id="CHEBI:58066"/>
        <dbReference type="ChEBI" id="CHEBI:58274"/>
        <dbReference type="ChEBI" id="CHEBI:58349"/>
        <dbReference type="EC" id="1.2.1.41"/>
    </reaction>
</comment>
<keyword evidence="7" id="KW-0963">Cytoplasm</keyword>
<dbReference type="InterPro" id="IPR020593">
    <property type="entry name" value="G-glutamylP_reductase_CS"/>
</dbReference>
<comment type="caution">
    <text evidence="9">The sequence shown here is derived from an EMBL/GenBank/DDBJ whole genome shotgun (WGS) entry which is preliminary data.</text>
</comment>
<keyword evidence="2 7" id="KW-0028">Amino-acid biosynthesis</keyword>
<dbReference type="PANTHER" id="PTHR11063:SF8">
    <property type="entry name" value="DELTA-1-PYRROLINE-5-CARBOXYLATE SYNTHASE"/>
    <property type="match status" value="1"/>
</dbReference>
<dbReference type="InterPro" id="IPR016162">
    <property type="entry name" value="Ald_DH_N"/>
</dbReference>
<evidence type="ECO:0000256" key="5">
    <source>
        <dbReference type="ARBA" id="ARBA00023002"/>
    </source>
</evidence>
<keyword evidence="10" id="KW-1185">Reference proteome</keyword>
<name>A0ABU2HB80_9ACTN</name>
<dbReference type="Pfam" id="PF00171">
    <property type="entry name" value="Aldedh"/>
    <property type="match status" value="1"/>
</dbReference>
<evidence type="ECO:0000256" key="6">
    <source>
        <dbReference type="ARBA" id="ARBA00049024"/>
    </source>
</evidence>
<reference evidence="10" key="1">
    <citation type="submission" date="2023-07" db="EMBL/GenBank/DDBJ databases">
        <title>Novel species in the genus Lipingzhangella isolated from Sambhar Salt Lake.</title>
        <authorList>
            <person name="Jiya N."/>
            <person name="Kajale S."/>
            <person name="Sharma A."/>
        </authorList>
    </citation>
    <scope>NUCLEOTIDE SEQUENCE [LARGE SCALE GENOMIC DNA]</scope>
    <source>
        <strain evidence="10">LS1_29</strain>
    </source>
</reference>
<dbReference type="GO" id="GO:0004350">
    <property type="term" value="F:glutamate-5-semialdehyde dehydrogenase activity"/>
    <property type="evidence" value="ECO:0007669"/>
    <property type="project" value="UniProtKB-EC"/>
</dbReference>
<dbReference type="PROSITE" id="PS01223">
    <property type="entry name" value="PROA"/>
    <property type="match status" value="1"/>
</dbReference>
<dbReference type="CDD" id="cd07079">
    <property type="entry name" value="ALDH_F18-19_ProA-GPR"/>
    <property type="match status" value="1"/>
</dbReference>
<dbReference type="Proteomes" id="UP001250214">
    <property type="component" value="Unassembled WGS sequence"/>
</dbReference>